<keyword evidence="1" id="KW-1277">Toxin-antitoxin system</keyword>
<dbReference type="EMBL" id="LOED01000003">
    <property type="protein sequence ID" value="KXG78359.1"/>
    <property type="molecule type" value="Genomic_DNA"/>
</dbReference>
<proteinExistence type="inferred from homology"/>
<dbReference type="RefSeq" id="WP_066351484.1">
    <property type="nucleotide sequence ID" value="NZ_LOED01000003.1"/>
</dbReference>
<dbReference type="Proteomes" id="UP000070427">
    <property type="component" value="Unassembled WGS sequence"/>
</dbReference>
<protein>
    <recommendedName>
        <fullName evidence="7">DUF86 domain-containing protein</fullName>
    </recommendedName>
</protein>
<evidence type="ECO:0000256" key="1">
    <source>
        <dbReference type="ARBA" id="ARBA00022649"/>
    </source>
</evidence>
<keyword evidence="6" id="KW-1185">Reference proteome</keyword>
<dbReference type="NCBIfam" id="NF047751">
    <property type="entry name" value="HepT_toxin"/>
    <property type="match status" value="1"/>
</dbReference>
<evidence type="ECO:0000256" key="2">
    <source>
        <dbReference type="ARBA" id="ARBA00022722"/>
    </source>
</evidence>
<dbReference type="Gene3D" id="1.20.120.580">
    <property type="entry name" value="bsu32300-like"/>
    <property type="match status" value="1"/>
</dbReference>
<keyword evidence="3" id="KW-0378">Hydrolase</keyword>
<organism evidence="5 6">
    <name type="scientific">Fervidicola ferrireducens</name>
    <dbReference type="NCBI Taxonomy" id="520764"/>
    <lineage>
        <taxon>Bacteria</taxon>
        <taxon>Bacillati</taxon>
        <taxon>Bacillota</taxon>
        <taxon>Clostridia</taxon>
        <taxon>Thermosediminibacterales</taxon>
        <taxon>Thermosediminibacteraceae</taxon>
        <taxon>Fervidicola</taxon>
    </lineage>
</organism>
<evidence type="ECO:0000313" key="5">
    <source>
        <dbReference type="EMBL" id="KXG78359.1"/>
    </source>
</evidence>
<sequence>MEKGLNLSKIAEKVSDIKESLETLKEYAKRQDEVFLNNKEAIGAARYSFIVMIEAATNIANHICARLLNKVPSTYSEAFLLLGESGLIERELAINLAQMAKFRNLLVHGYGKIDDKRMLKIMREDLVDVENFLRSLGELIKSKS</sequence>
<dbReference type="GO" id="GO:0110001">
    <property type="term" value="C:toxin-antitoxin complex"/>
    <property type="evidence" value="ECO:0007669"/>
    <property type="project" value="InterPro"/>
</dbReference>
<name>A0A140LCT4_9FIRM</name>
<dbReference type="InParanoid" id="A0A140LCT4"/>
<dbReference type="AlphaFoldDB" id="A0A140LCT4"/>
<dbReference type="GO" id="GO:0016787">
    <property type="term" value="F:hydrolase activity"/>
    <property type="evidence" value="ECO:0007669"/>
    <property type="project" value="UniProtKB-KW"/>
</dbReference>
<comment type="caution">
    <text evidence="5">The sequence shown here is derived from an EMBL/GenBank/DDBJ whole genome shotgun (WGS) entry which is preliminary data.</text>
</comment>
<dbReference type="InterPro" id="IPR052379">
    <property type="entry name" value="Type_VII_TA_RNase"/>
</dbReference>
<accession>A0A140LCT4</accession>
<gene>
    <name evidence="5" type="ORF">AN618_04250</name>
</gene>
<dbReference type="PANTHER" id="PTHR33397">
    <property type="entry name" value="UPF0331 PROTEIN YUTE"/>
    <property type="match status" value="1"/>
</dbReference>
<keyword evidence="2" id="KW-0540">Nuclease</keyword>
<reference evidence="5 6" key="1">
    <citation type="submission" date="2015-12" db="EMBL/GenBank/DDBJ databases">
        <title>Draft genome sequnece of Fervidicola ferrireducens strain Y170.</title>
        <authorList>
            <person name="Patel B.K."/>
        </authorList>
    </citation>
    <scope>NUCLEOTIDE SEQUENCE [LARGE SCALE GENOMIC DNA]</scope>
    <source>
        <strain evidence="5 6">Y170</strain>
    </source>
</reference>
<evidence type="ECO:0000256" key="3">
    <source>
        <dbReference type="ARBA" id="ARBA00022801"/>
    </source>
</evidence>
<dbReference type="InterPro" id="IPR037038">
    <property type="entry name" value="HepT-like_sf"/>
</dbReference>
<comment type="similarity">
    <text evidence="4">Belongs to the HepT RNase toxin family.</text>
</comment>
<dbReference type="PANTHER" id="PTHR33397:SF5">
    <property type="entry name" value="RNASE YUTE-RELATED"/>
    <property type="match status" value="1"/>
</dbReference>
<evidence type="ECO:0000313" key="6">
    <source>
        <dbReference type="Proteomes" id="UP000070427"/>
    </source>
</evidence>
<dbReference type="OrthoDB" id="9796612at2"/>
<dbReference type="STRING" id="520764.AN618_04250"/>
<evidence type="ECO:0008006" key="7">
    <source>
        <dbReference type="Google" id="ProtNLM"/>
    </source>
</evidence>
<dbReference type="Pfam" id="PF01934">
    <property type="entry name" value="HepT-like"/>
    <property type="match status" value="1"/>
</dbReference>
<dbReference type="InterPro" id="IPR008201">
    <property type="entry name" value="HepT-like"/>
</dbReference>
<dbReference type="GO" id="GO:0004540">
    <property type="term" value="F:RNA nuclease activity"/>
    <property type="evidence" value="ECO:0007669"/>
    <property type="project" value="InterPro"/>
</dbReference>
<evidence type="ECO:0000256" key="4">
    <source>
        <dbReference type="ARBA" id="ARBA00024207"/>
    </source>
</evidence>